<dbReference type="GO" id="GO:0005829">
    <property type="term" value="C:cytosol"/>
    <property type="evidence" value="ECO:0007669"/>
    <property type="project" value="TreeGrafter"/>
</dbReference>
<dbReference type="RefSeq" id="WP_089401718.1">
    <property type="nucleotide sequence ID" value="NZ_FZOT01000028.1"/>
</dbReference>
<organism evidence="6 7">
    <name type="scientific">Noviherbaspirillum humi</name>
    <dbReference type="NCBI Taxonomy" id="1688639"/>
    <lineage>
        <taxon>Bacteria</taxon>
        <taxon>Pseudomonadati</taxon>
        <taxon>Pseudomonadota</taxon>
        <taxon>Betaproteobacteria</taxon>
        <taxon>Burkholderiales</taxon>
        <taxon>Oxalobacteraceae</taxon>
        <taxon>Noviherbaspirillum</taxon>
    </lineage>
</organism>
<dbReference type="PROSITE" id="PS50931">
    <property type="entry name" value="HTH_LYSR"/>
    <property type="match status" value="1"/>
</dbReference>
<keyword evidence="3 6" id="KW-0238">DNA-binding</keyword>
<dbReference type="Proteomes" id="UP000198284">
    <property type="component" value="Unassembled WGS sequence"/>
</dbReference>
<keyword evidence="4" id="KW-0804">Transcription</keyword>
<dbReference type="SUPFAM" id="SSF53850">
    <property type="entry name" value="Periplasmic binding protein-like II"/>
    <property type="match status" value="1"/>
</dbReference>
<protein>
    <submittedName>
        <fullName evidence="6">DNA-binding transcriptional regulator, LysR family</fullName>
    </submittedName>
</protein>
<comment type="similarity">
    <text evidence="1">Belongs to the LysR transcriptional regulatory family.</text>
</comment>
<evidence type="ECO:0000256" key="2">
    <source>
        <dbReference type="ARBA" id="ARBA00023015"/>
    </source>
</evidence>
<evidence type="ECO:0000256" key="3">
    <source>
        <dbReference type="ARBA" id="ARBA00023125"/>
    </source>
</evidence>
<dbReference type="InterPro" id="IPR050950">
    <property type="entry name" value="HTH-type_LysR_regulators"/>
</dbReference>
<dbReference type="InterPro" id="IPR005119">
    <property type="entry name" value="LysR_subst-bd"/>
</dbReference>
<keyword evidence="7" id="KW-1185">Reference proteome</keyword>
<name>A0A239M135_9BURK</name>
<dbReference type="Gene3D" id="1.10.10.10">
    <property type="entry name" value="Winged helix-like DNA-binding domain superfamily/Winged helix DNA-binding domain"/>
    <property type="match status" value="1"/>
</dbReference>
<dbReference type="Gene3D" id="3.40.190.290">
    <property type="match status" value="1"/>
</dbReference>
<gene>
    <name evidence="6" type="ORF">SAMN06265795_12834</name>
</gene>
<dbReference type="GO" id="GO:0003677">
    <property type="term" value="F:DNA binding"/>
    <property type="evidence" value="ECO:0007669"/>
    <property type="project" value="UniProtKB-KW"/>
</dbReference>
<evidence type="ECO:0000256" key="1">
    <source>
        <dbReference type="ARBA" id="ARBA00009437"/>
    </source>
</evidence>
<dbReference type="GO" id="GO:0003700">
    <property type="term" value="F:DNA-binding transcription factor activity"/>
    <property type="evidence" value="ECO:0007669"/>
    <property type="project" value="InterPro"/>
</dbReference>
<dbReference type="SUPFAM" id="SSF46785">
    <property type="entry name" value="Winged helix' DNA-binding domain"/>
    <property type="match status" value="1"/>
</dbReference>
<dbReference type="EMBL" id="FZOT01000028">
    <property type="protein sequence ID" value="SNT35684.1"/>
    <property type="molecule type" value="Genomic_DNA"/>
</dbReference>
<reference evidence="6 7" key="1">
    <citation type="submission" date="2017-06" db="EMBL/GenBank/DDBJ databases">
        <authorList>
            <person name="Kim H.J."/>
            <person name="Triplett B.A."/>
        </authorList>
    </citation>
    <scope>NUCLEOTIDE SEQUENCE [LARGE SCALE GENOMIC DNA]</scope>
    <source>
        <strain evidence="6 7">U15</strain>
    </source>
</reference>
<proteinExistence type="inferred from homology"/>
<evidence type="ECO:0000313" key="7">
    <source>
        <dbReference type="Proteomes" id="UP000198284"/>
    </source>
</evidence>
<dbReference type="CDD" id="cd08421">
    <property type="entry name" value="PBP2_LTTR_like_1"/>
    <property type="match status" value="1"/>
</dbReference>
<dbReference type="Pfam" id="PF00126">
    <property type="entry name" value="HTH_1"/>
    <property type="match status" value="1"/>
</dbReference>
<sequence>MHFDLIDLRLIVAIADAGSLSKAAAAFPIALSAASNRLRQFEQRCGVTLFLRTADGMNATPAGRLVLDRARQTLGEADRLKEVLHDLAGQRRVTLKLGANSAANSTFLPAALGPFLADYPEIDLELVERNSPDVLAAVQAGEIDMGVLDGNLATSGVVSLPFRDDRLVLLVQAEHPLASRRSARLKDALGHAFVCLPPARAMQRFIEEMAARNARPLKIRVRAPSFYAIAQLVAQGAGIAMLPQAAAQRHVEDLPLRMVLLEDAWATRELRICIRAWEGLSPHARQLLEYLGQRAPA</sequence>
<dbReference type="InterPro" id="IPR000847">
    <property type="entry name" value="LysR_HTH_N"/>
</dbReference>
<dbReference type="OrthoDB" id="9785974at2"/>
<evidence type="ECO:0000259" key="5">
    <source>
        <dbReference type="PROSITE" id="PS50931"/>
    </source>
</evidence>
<feature type="domain" description="HTH lysR-type" evidence="5">
    <location>
        <begin position="3"/>
        <end position="60"/>
    </location>
</feature>
<dbReference type="PANTHER" id="PTHR30419:SF2">
    <property type="entry name" value="LYSR FAMILY TRANSCRIPTIONAL REGULATOR"/>
    <property type="match status" value="1"/>
</dbReference>
<dbReference type="Pfam" id="PF03466">
    <property type="entry name" value="LysR_substrate"/>
    <property type="match status" value="1"/>
</dbReference>
<dbReference type="PANTHER" id="PTHR30419">
    <property type="entry name" value="HTH-TYPE TRANSCRIPTIONAL REGULATOR YBHD"/>
    <property type="match status" value="1"/>
</dbReference>
<evidence type="ECO:0000256" key="4">
    <source>
        <dbReference type="ARBA" id="ARBA00023163"/>
    </source>
</evidence>
<keyword evidence="2" id="KW-0805">Transcription regulation</keyword>
<evidence type="ECO:0000313" key="6">
    <source>
        <dbReference type="EMBL" id="SNT35684.1"/>
    </source>
</evidence>
<dbReference type="InterPro" id="IPR036388">
    <property type="entry name" value="WH-like_DNA-bd_sf"/>
</dbReference>
<dbReference type="AlphaFoldDB" id="A0A239M135"/>
<dbReference type="InterPro" id="IPR036390">
    <property type="entry name" value="WH_DNA-bd_sf"/>
</dbReference>
<accession>A0A239M135</accession>